<evidence type="ECO:0000256" key="1">
    <source>
        <dbReference type="ARBA" id="ARBA00004141"/>
    </source>
</evidence>
<gene>
    <name evidence="8" type="ORF">GCM10022261_10470</name>
</gene>
<feature type="transmembrane region" description="Helical" evidence="6">
    <location>
        <begin position="65"/>
        <end position="90"/>
    </location>
</feature>
<dbReference type="PANTHER" id="PTHR21016:SF25">
    <property type="entry name" value="TM2 DOMAIN-CONTAINING PROTEIN DDB_G0277895-RELATED"/>
    <property type="match status" value="1"/>
</dbReference>
<keyword evidence="3 6" id="KW-1133">Transmembrane helix</keyword>
<protein>
    <recommendedName>
        <fullName evidence="7">TM2 domain-containing protein</fullName>
    </recommendedName>
</protein>
<feature type="transmembrane region" description="Helical" evidence="6">
    <location>
        <begin position="113"/>
        <end position="137"/>
    </location>
</feature>
<evidence type="ECO:0000256" key="2">
    <source>
        <dbReference type="ARBA" id="ARBA00022692"/>
    </source>
</evidence>
<name>A0ABP8EI23_9MICO</name>
<dbReference type="PANTHER" id="PTHR21016">
    <property type="entry name" value="BETA-AMYLOID BINDING PROTEIN-RELATED"/>
    <property type="match status" value="1"/>
</dbReference>
<comment type="subcellular location">
    <subcellularLocation>
        <location evidence="1">Membrane</location>
        <topology evidence="1">Multi-pass membrane protein</topology>
    </subcellularLocation>
</comment>
<accession>A0ABP8EI23</accession>
<evidence type="ECO:0000259" key="7">
    <source>
        <dbReference type="Pfam" id="PF05154"/>
    </source>
</evidence>
<reference evidence="9" key="1">
    <citation type="journal article" date="2019" name="Int. J. Syst. Evol. Microbiol.">
        <title>The Global Catalogue of Microorganisms (GCM) 10K type strain sequencing project: providing services to taxonomists for standard genome sequencing and annotation.</title>
        <authorList>
            <consortium name="The Broad Institute Genomics Platform"/>
            <consortium name="The Broad Institute Genome Sequencing Center for Infectious Disease"/>
            <person name="Wu L."/>
            <person name="Ma J."/>
        </authorList>
    </citation>
    <scope>NUCLEOTIDE SEQUENCE [LARGE SCALE GENOMIC DNA]</scope>
    <source>
        <strain evidence="9">JCM 17458</strain>
    </source>
</reference>
<dbReference type="InterPro" id="IPR007829">
    <property type="entry name" value="TM2"/>
</dbReference>
<dbReference type="InterPro" id="IPR050932">
    <property type="entry name" value="TM2D1-3-like"/>
</dbReference>
<sequence>MTTRYPVTEPSFPQESAPTVPAPHYRPAVPQENQGKPFFTTWLLSLLLGNLGVDRFYVGKVGTGVLKLITFGGLGIWYTIDLIMILTGLFRDKEERTLVGYEKHRNVALITSAVYYALTLLTGMAYGVTSMVIGGLAPMIAQL</sequence>
<evidence type="ECO:0000313" key="9">
    <source>
        <dbReference type="Proteomes" id="UP001501586"/>
    </source>
</evidence>
<dbReference type="Proteomes" id="UP001501586">
    <property type="component" value="Unassembled WGS sequence"/>
</dbReference>
<proteinExistence type="predicted"/>
<evidence type="ECO:0000256" key="4">
    <source>
        <dbReference type="ARBA" id="ARBA00023136"/>
    </source>
</evidence>
<feature type="compositionally biased region" description="Polar residues" evidence="5">
    <location>
        <begin position="1"/>
        <end position="17"/>
    </location>
</feature>
<comment type="caution">
    <text evidence="8">The sequence shown here is derived from an EMBL/GenBank/DDBJ whole genome shotgun (WGS) entry which is preliminary data.</text>
</comment>
<keyword evidence="9" id="KW-1185">Reference proteome</keyword>
<feature type="region of interest" description="Disordered" evidence="5">
    <location>
        <begin position="1"/>
        <end position="21"/>
    </location>
</feature>
<dbReference type="Pfam" id="PF05154">
    <property type="entry name" value="TM2"/>
    <property type="match status" value="1"/>
</dbReference>
<evidence type="ECO:0000256" key="5">
    <source>
        <dbReference type="SAM" id="MobiDB-lite"/>
    </source>
</evidence>
<evidence type="ECO:0000256" key="3">
    <source>
        <dbReference type="ARBA" id="ARBA00022989"/>
    </source>
</evidence>
<evidence type="ECO:0000256" key="6">
    <source>
        <dbReference type="SAM" id="Phobius"/>
    </source>
</evidence>
<feature type="domain" description="TM2" evidence="7">
    <location>
        <begin position="35"/>
        <end position="83"/>
    </location>
</feature>
<dbReference type="RefSeq" id="WP_236863568.1">
    <property type="nucleotide sequence ID" value="NZ_BAABAZ010000004.1"/>
</dbReference>
<dbReference type="EMBL" id="BAABAZ010000004">
    <property type="protein sequence ID" value="GAA4283516.1"/>
    <property type="molecule type" value="Genomic_DNA"/>
</dbReference>
<keyword evidence="4 6" id="KW-0472">Membrane</keyword>
<keyword evidence="2 6" id="KW-0812">Transmembrane</keyword>
<evidence type="ECO:0000313" key="8">
    <source>
        <dbReference type="EMBL" id="GAA4283516.1"/>
    </source>
</evidence>
<organism evidence="8 9">
    <name type="scientific">Brevibacterium daeguense</name>
    <dbReference type="NCBI Taxonomy" id="909936"/>
    <lineage>
        <taxon>Bacteria</taxon>
        <taxon>Bacillati</taxon>
        <taxon>Actinomycetota</taxon>
        <taxon>Actinomycetes</taxon>
        <taxon>Micrococcales</taxon>
        <taxon>Brevibacteriaceae</taxon>
        <taxon>Brevibacterium</taxon>
    </lineage>
</organism>